<dbReference type="PANTHER" id="PTHR10587">
    <property type="entry name" value="GLYCOSYL TRANSFERASE-RELATED"/>
    <property type="match status" value="1"/>
</dbReference>
<dbReference type="GO" id="GO:0016787">
    <property type="term" value="F:hydrolase activity"/>
    <property type="evidence" value="ECO:0007669"/>
    <property type="project" value="UniProtKB-KW"/>
</dbReference>
<evidence type="ECO:0000256" key="4">
    <source>
        <dbReference type="SAM" id="SignalP"/>
    </source>
</evidence>
<keyword evidence="4" id="KW-0732">Signal</keyword>
<feature type="domain" description="NodB homology" evidence="5">
    <location>
        <begin position="101"/>
        <end position="284"/>
    </location>
</feature>
<name>A0ABV8KUJ0_9ACTN</name>
<dbReference type="PANTHER" id="PTHR10587:SF133">
    <property type="entry name" value="CHITIN DEACETYLASE 1-RELATED"/>
    <property type="match status" value="1"/>
</dbReference>
<dbReference type="PROSITE" id="PS51677">
    <property type="entry name" value="NODB"/>
    <property type="match status" value="1"/>
</dbReference>
<dbReference type="Gene3D" id="3.20.20.370">
    <property type="entry name" value="Glycoside hydrolase/deacetylase"/>
    <property type="match status" value="1"/>
</dbReference>
<dbReference type="RefSeq" id="WP_377551465.1">
    <property type="nucleotide sequence ID" value="NZ_JBHSBN010000027.1"/>
</dbReference>
<keyword evidence="1" id="KW-0479">Metal-binding</keyword>
<evidence type="ECO:0000259" key="5">
    <source>
        <dbReference type="PROSITE" id="PS51677"/>
    </source>
</evidence>
<sequence>MRKRTMVAAAFAALTLLVSGCAPTTRTATHRLPTADASGDTAAPKPPKHSDGPDGSDGADVSPPSGATPTKPPGTPPKKPPASGGGGMSGPLGTQRTTGVRAVALTFDDGPHPVWTPKVLDDLKAAGVKATFCLIGQQIKAHADLVARMVREGHQLCNHSWKHDLKLGKKSEAEIRADLVRTNQAIEKAVPGVKIPYFRAPGGNWTSAMIKVVTELGMTPLHWDVDPQDWAKPGATKITNRVEGSARAGSIVLMHDGGGDRSGTATACPQVIAWLKKKYGIVRLA</sequence>
<dbReference type="CDD" id="cd10917">
    <property type="entry name" value="CE4_NodB_like_6s_7s"/>
    <property type="match status" value="1"/>
</dbReference>
<evidence type="ECO:0000256" key="1">
    <source>
        <dbReference type="ARBA" id="ARBA00022723"/>
    </source>
</evidence>
<feature type="signal peptide" evidence="4">
    <location>
        <begin position="1"/>
        <end position="24"/>
    </location>
</feature>
<reference evidence="7" key="1">
    <citation type="journal article" date="2019" name="Int. J. Syst. Evol. Microbiol.">
        <title>The Global Catalogue of Microorganisms (GCM) 10K type strain sequencing project: providing services to taxonomists for standard genome sequencing and annotation.</title>
        <authorList>
            <consortium name="The Broad Institute Genomics Platform"/>
            <consortium name="The Broad Institute Genome Sequencing Center for Infectious Disease"/>
            <person name="Wu L."/>
            <person name="Ma J."/>
        </authorList>
    </citation>
    <scope>NUCLEOTIDE SEQUENCE [LARGE SCALE GENOMIC DNA]</scope>
    <source>
        <strain evidence="7">2902at01</strain>
    </source>
</reference>
<keyword evidence="2 6" id="KW-0378">Hydrolase</keyword>
<dbReference type="PROSITE" id="PS51257">
    <property type="entry name" value="PROKAR_LIPOPROTEIN"/>
    <property type="match status" value="1"/>
</dbReference>
<accession>A0ABV8KUJ0</accession>
<evidence type="ECO:0000256" key="3">
    <source>
        <dbReference type="SAM" id="MobiDB-lite"/>
    </source>
</evidence>
<evidence type="ECO:0000313" key="6">
    <source>
        <dbReference type="EMBL" id="MFC4109722.1"/>
    </source>
</evidence>
<gene>
    <name evidence="6" type="ORF">ACFOX0_27790</name>
</gene>
<dbReference type="InterPro" id="IPR002509">
    <property type="entry name" value="NODB_dom"/>
</dbReference>
<dbReference type="SUPFAM" id="SSF88713">
    <property type="entry name" value="Glycoside hydrolase/deacetylase"/>
    <property type="match status" value="1"/>
</dbReference>
<protein>
    <submittedName>
        <fullName evidence="6">Polysaccharide deacetylase family protein</fullName>
        <ecNumber evidence="6">3.-.-.-</ecNumber>
    </submittedName>
</protein>
<organism evidence="6 7">
    <name type="scientific">Micromonospora zhanjiangensis</name>
    <dbReference type="NCBI Taxonomy" id="1522057"/>
    <lineage>
        <taxon>Bacteria</taxon>
        <taxon>Bacillati</taxon>
        <taxon>Actinomycetota</taxon>
        <taxon>Actinomycetes</taxon>
        <taxon>Micromonosporales</taxon>
        <taxon>Micromonosporaceae</taxon>
        <taxon>Micromonospora</taxon>
    </lineage>
</organism>
<comment type="caution">
    <text evidence="6">The sequence shown here is derived from an EMBL/GenBank/DDBJ whole genome shotgun (WGS) entry which is preliminary data.</text>
</comment>
<feature type="chain" id="PRO_5047028173" evidence="4">
    <location>
        <begin position="25"/>
        <end position="285"/>
    </location>
</feature>
<feature type="region of interest" description="Disordered" evidence="3">
    <location>
        <begin position="30"/>
        <end position="95"/>
    </location>
</feature>
<dbReference type="InterPro" id="IPR011330">
    <property type="entry name" value="Glyco_hydro/deAcase_b/a-brl"/>
</dbReference>
<feature type="compositionally biased region" description="Pro residues" evidence="3">
    <location>
        <begin position="70"/>
        <end position="80"/>
    </location>
</feature>
<dbReference type="Proteomes" id="UP001595868">
    <property type="component" value="Unassembled WGS sequence"/>
</dbReference>
<proteinExistence type="predicted"/>
<dbReference type="InterPro" id="IPR050248">
    <property type="entry name" value="Polysacc_deacetylase_ArnD"/>
</dbReference>
<dbReference type="EC" id="3.-.-.-" evidence="6"/>
<keyword evidence="7" id="KW-1185">Reference proteome</keyword>
<evidence type="ECO:0000313" key="7">
    <source>
        <dbReference type="Proteomes" id="UP001595868"/>
    </source>
</evidence>
<dbReference type="EMBL" id="JBHSBN010000027">
    <property type="protein sequence ID" value="MFC4109722.1"/>
    <property type="molecule type" value="Genomic_DNA"/>
</dbReference>
<evidence type="ECO:0000256" key="2">
    <source>
        <dbReference type="ARBA" id="ARBA00022801"/>
    </source>
</evidence>
<dbReference type="Pfam" id="PF01522">
    <property type="entry name" value="Polysacc_deac_1"/>
    <property type="match status" value="1"/>
</dbReference>